<comment type="caution">
    <text evidence="9">The sequence shown here is derived from an EMBL/GenBank/DDBJ whole genome shotgun (WGS) entry which is preliminary data.</text>
</comment>
<evidence type="ECO:0000313" key="10">
    <source>
        <dbReference type="Proteomes" id="UP000761423"/>
    </source>
</evidence>
<dbReference type="RefSeq" id="WP_166236995.1">
    <property type="nucleotide sequence ID" value="NZ_JAAJBV010000006.1"/>
</dbReference>
<sequence>MKTYLFKQIDNAPLIVFRIFFGFLIACESFGAIATGWVKANLIDIKYAFPFIGFEWIKPLPENGMFYYFVLMGILGIFIMLGYYYRLAIILYTILWAGVYFMQKTTYNNHYYLLLIISFFMIFLPANQFASIDVKQGRINKKLSMPYWISIVFISQIAILYFYASIAKLYPDWLDGTFTRNLLSSSNLFPPFKNIFSKPWFYLFIAYAGIFFDLLIVPFLLFKKTRTIALLASLIFHLFNAIFLQIGIFPFFALSFSLFFYEPEKIRNWFLKRKPKIEWSSNGENNLYGKKLVFYIFLPFLILQLLLPLRHYLIKGDVLWTEEGHRLSWRMMLRERSGYINIKIKDNNTNEVFIYNYNKDLTPYQAKNLATKPDFIWQYCQRIKKEYTNNNISIYINCKNSINRSEYKTLIDPKQDFVKAKWNYFFHNDWILLHEF</sequence>
<evidence type="ECO:0000256" key="5">
    <source>
        <dbReference type="ARBA" id="ARBA00023157"/>
    </source>
</evidence>
<reference evidence="9 10" key="1">
    <citation type="submission" date="2020-02" db="EMBL/GenBank/DDBJ databases">
        <authorList>
            <person name="Chen W.-M."/>
        </authorList>
    </citation>
    <scope>NUCLEOTIDE SEQUENCE [LARGE SCALE GENOMIC DNA]</scope>
    <source>
        <strain evidence="9 10">TWA-26</strain>
    </source>
</reference>
<protein>
    <submittedName>
        <fullName evidence="9">HTTM domain-containing protein</fullName>
    </submittedName>
</protein>
<feature type="domain" description="HTTM-like" evidence="8">
    <location>
        <begin position="6"/>
        <end position="265"/>
    </location>
</feature>
<keyword evidence="4 7" id="KW-0472">Membrane</keyword>
<evidence type="ECO:0000256" key="7">
    <source>
        <dbReference type="SAM" id="Phobius"/>
    </source>
</evidence>
<dbReference type="PANTHER" id="PTHR12639">
    <property type="entry name" value="VITAMIN K-DEPENDENT GAMMA-CARBOXYLASE"/>
    <property type="match status" value="1"/>
</dbReference>
<dbReference type="Pfam" id="PF22777">
    <property type="entry name" value="VKGC_lumenal_dom"/>
    <property type="match status" value="1"/>
</dbReference>
<dbReference type="InterPro" id="IPR007782">
    <property type="entry name" value="VKG_COase"/>
</dbReference>
<feature type="transmembrane region" description="Helical" evidence="7">
    <location>
        <begin position="292"/>
        <end position="309"/>
    </location>
</feature>
<keyword evidence="10" id="KW-1185">Reference proteome</keyword>
<keyword evidence="6" id="KW-0456">Lyase</keyword>
<feature type="transmembrane region" description="Helical" evidence="7">
    <location>
        <begin position="200"/>
        <end position="222"/>
    </location>
</feature>
<proteinExistence type="predicted"/>
<comment type="subcellular location">
    <subcellularLocation>
        <location evidence="1">Endomembrane system</location>
        <topology evidence="1">Multi-pass membrane protein</topology>
    </subcellularLocation>
</comment>
<feature type="transmembrane region" description="Helical" evidence="7">
    <location>
        <begin position="109"/>
        <end position="126"/>
    </location>
</feature>
<dbReference type="SMART" id="SM00752">
    <property type="entry name" value="HTTM"/>
    <property type="match status" value="1"/>
</dbReference>
<evidence type="ECO:0000256" key="1">
    <source>
        <dbReference type="ARBA" id="ARBA00004127"/>
    </source>
</evidence>
<dbReference type="EMBL" id="JAAJBV010000006">
    <property type="protein sequence ID" value="NHM04963.1"/>
    <property type="molecule type" value="Genomic_DNA"/>
</dbReference>
<evidence type="ECO:0000256" key="4">
    <source>
        <dbReference type="ARBA" id="ARBA00023136"/>
    </source>
</evidence>
<feature type="transmembrane region" description="Helical" evidence="7">
    <location>
        <begin position="12"/>
        <end position="38"/>
    </location>
</feature>
<name>A0ABX0IF24_9FLAO</name>
<dbReference type="Proteomes" id="UP000761423">
    <property type="component" value="Unassembled WGS sequence"/>
</dbReference>
<feature type="transmembrane region" description="Helical" evidence="7">
    <location>
        <begin position="234"/>
        <end position="261"/>
    </location>
</feature>
<keyword evidence="5" id="KW-1015">Disulfide bond</keyword>
<dbReference type="InterPro" id="IPR011020">
    <property type="entry name" value="HTTM-like"/>
</dbReference>
<dbReference type="InterPro" id="IPR053934">
    <property type="entry name" value="HTTM_dom"/>
</dbReference>
<evidence type="ECO:0000256" key="3">
    <source>
        <dbReference type="ARBA" id="ARBA00022989"/>
    </source>
</evidence>
<evidence type="ECO:0000259" key="8">
    <source>
        <dbReference type="SMART" id="SM00752"/>
    </source>
</evidence>
<organism evidence="9 10">
    <name type="scientific">Flavobacterium celericrescens</name>
    <dbReference type="NCBI Taxonomy" id="2709780"/>
    <lineage>
        <taxon>Bacteria</taxon>
        <taxon>Pseudomonadati</taxon>
        <taxon>Bacteroidota</taxon>
        <taxon>Flavobacteriia</taxon>
        <taxon>Flavobacteriales</taxon>
        <taxon>Flavobacteriaceae</taxon>
        <taxon>Flavobacterium</taxon>
    </lineage>
</organism>
<feature type="transmembrane region" description="Helical" evidence="7">
    <location>
        <begin position="147"/>
        <end position="166"/>
    </location>
</feature>
<keyword evidence="3 7" id="KW-1133">Transmembrane helix</keyword>
<keyword evidence="2 7" id="KW-0812">Transmembrane</keyword>
<evidence type="ECO:0000256" key="2">
    <source>
        <dbReference type="ARBA" id="ARBA00022692"/>
    </source>
</evidence>
<accession>A0ABX0IF24</accession>
<dbReference type="Pfam" id="PF05090">
    <property type="entry name" value="HTTM"/>
    <property type="match status" value="1"/>
</dbReference>
<gene>
    <name evidence="9" type="ORF">G4L40_09640</name>
</gene>
<evidence type="ECO:0000256" key="6">
    <source>
        <dbReference type="ARBA" id="ARBA00023239"/>
    </source>
</evidence>
<evidence type="ECO:0000313" key="9">
    <source>
        <dbReference type="EMBL" id="NHM04963.1"/>
    </source>
</evidence>
<dbReference type="PANTHER" id="PTHR12639:SF7">
    <property type="entry name" value="HTTM DOMAIN-CONTAINING PROTEIN"/>
    <property type="match status" value="1"/>
</dbReference>
<feature type="transmembrane region" description="Helical" evidence="7">
    <location>
        <begin position="65"/>
        <end position="82"/>
    </location>
</feature>
<dbReference type="InterPro" id="IPR053935">
    <property type="entry name" value="VKGC_lumenal_dom"/>
</dbReference>